<dbReference type="EMBL" id="BAAAPF010000010">
    <property type="protein sequence ID" value="GAA2110670.1"/>
    <property type="molecule type" value="Genomic_DNA"/>
</dbReference>
<organism evidence="1 2">
    <name type="scientific">Streptomyces synnematoformans</name>
    <dbReference type="NCBI Taxonomy" id="415721"/>
    <lineage>
        <taxon>Bacteria</taxon>
        <taxon>Bacillati</taxon>
        <taxon>Actinomycetota</taxon>
        <taxon>Actinomycetes</taxon>
        <taxon>Kitasatosporales</taxon>
        <taxon>Streptomycetaceae</taxon>
        <taxon>Streptomyces</taxon>
    </lineage>
</organism>
<evidence type="ECO:0000313" key="1">
    <source>
        <dbReference type="EMBL" id="GAA2110670.1"/>
    </source>
</evidence>
<gene>
    <name evidence="1" type="ORF">GCM10009802_07940</name>
</gene>
<protein>
    <submittedName>
        <fullName evidence="1">Uncharacterized protein</fullName>
    </submittedName>
</protein>
<reference evidence="1 2" key="1">
    <citation type="journal article" date="2019" name="Int. J. Syst. Evol. Microbiol.">
        <title>The Global Catalogue of Microorganisms (GCM) 10K type strain sequencing project: providing services to taxonomists for standard genome sequencing and annotation.</title>
        <authorList>
            <consortium name="The Broad Institute Genomics Platform"/>
            <consortium name="The Broad Institute Genome Sequencing Center for Infectious Disease"/>
            <person name="Wu L."/>
            <person name="Ma J."/>
        </authorList>
    </citation>
    <scope>NUCLEOTIDE SEQUENCE [LARGE SCALE GENOMIC DNA]</scope>
    <source>
        <strain evidence="1 2">JCM 15481</strain>
    </source>
</reference>
<name>A0ABN2XI86_9ACTN</name>
<comment type="caution">
    <text evidence="1">The sequence shown here is derived from an EMBL/GenBank/DDBJ whole genome shotgun (WGS) entry which is preliminary data.</text>
</comment>
<keyword evidence="2" id="KW-1185">Reference proteome</keyword>
<sequence>MSTDTFTDLPTALAVFLFVSPAPTVSRTPGRAETLVCINDVIDRVDYDTALAELAYAYGDHPETAVPRMRSCLTAVEQAWPTPAAGTEGVR</sequence>
<dbReference type="Proteomes" id="UP001500443">
    <property type="component" value="Unassembled WGS sequence"/>
</dbReference>
<evidence type="ECO:0000313" key="2">
    <source>
        <dbReference type="Proteomes" id="UP001500443"/>
    </source>
</evidence>
<dbReference type="RefSeq" id="WP_344287898.1">
    <property type="nucleotide sequence ID" value="NZ_BAAAPF010000010.1"/>
</dbReference>
<proteinExistence type="predicted"/>
<accession>A0ABN2XI86</accession>